<keyword evidence="4" id="KW-1185">Reference proteome</keyword>
<dbReference type="InterPro" id="IPR051207">
    <property type="entry name" value="ComplexI_NDUFA9_subunit"/>
</dbReference>
<reference evidence="3 4" key="1">
    <citation type="submission" date="2017-03" db="EMBL/GenBank/DDBJ databases">
        <authorList>
            <person name="Afonso C.L."/>
            <person name="Miller P.J."/>
            <person name="Scott M.A."/>
            <person name="Spackman E."/>
            <person name="Goraichik I."/>
            <person name="Dimitrov K.M."/>
            <person name="Suarez D.L."/>
            <person name="Swayne D.E."/>
        </authorList>
    </citation>
    <scope>NUCLEOTIDE SEQUENCE [LARGE SCALE GENOMIC DNA]</scope>
    <source>
        <strain evidence="3 4">CECT 8625</strain>
    </source>
</reference>
<dbReference type="InterPro" id="IPR036291">
    <property type="entry name" value="NAD(P)-bd_dom_sf"/>
</dbReference>
<dbReference type="AlphaFoldDB" id="A0A1X6YJF8"/>
<dbReference type="OrthoDB" id="9776313at2"/>
<keyword evidence="1" id="KW-1133">Transmembrane helix</keyword>
<dbReference type="FunFam" id="3.40.50.720:FF:000702">
    <property type="entry name" value="NADH dehydrogenase (Ubiquinone)"/>
    <property type="match status" value="1"/>
</dbReference>
<dbReference type="RefSeq" id="WP_085790622.1">
    <property type="nucleotide sequence ID" value="NZ_FWFK01000001.1"/>
</dbReference>
<keyword evidence="1" id="KW-0812">Transmembrane</keyword>
<evidence type="ECO:0000313" key="3">
    <source>
        <dbReference type="EMBL" id="SLN23113.1"/>
    </source>
</evidence>
<dbReference type="InterPro" id="IPR001509">
    <property type="entry name" value="Epimerase_deHydtase"/>
</dbReference>
<organism evidence="3 4">
    <name type="scientific">Roseivivax jejudonensis</name>
    <dbReference type="NCBI Taxonomy" id="1529041"/>
    <lineage>
        <taxon>Bacteria</taxon>
        <taxon>Pseudomonadati</taxon>
        <taxon>Pseudomonadota</taxon>
        <taxon>Alphaproteobacteria</taxon>
        <taxon>Rhodobacterales</taxon>
        <taxon>Roseobacteraceae</taxon>
        <taxon>Roseivivax</taxon>
    </lineage>
</organism>
<evidence type="ECO:0000259" key="2">
    <source>
        <dbReference type="Pfam" id="PF01370"/>
    </source>
</evidence>
<proteinExistence type="predicted"/>
<dbReference type="CDD" id="cd05271">
    <property type="entry name" value="NDUFA9_like_SDR_a"/>
    <property type="match status" value="1"/>
</dbReference>
<dbReference type="Pfam" id="PF01370">
    <property type="entry name" value="Epimerase"/>
    <property type="match status" value="1"/>
</dbReference>
<evidence type="ECO:0000256" key="1">
    <source>
        <dbReference type="SAM" id="Phobius"/>
    </source>
</evidence>
<gene>
    <name evidence="3" type="ORF">ROJ8625_00918</name>
</gene>
<protein>
    <submittedName>
        <fullName evidence="3">NAD dependent epimerase/dehydratase family protein</fullName>
    </submittedName>
</protein>
<keyword evidence="1" id="KW-0472">Membrane</keyword>
<dbReference type="PANTHER" id="PTHR12126:SF11">
    <property type="entry name" value="NADH DEHYDROGENASE [UBIQUINONE] 1 ALPHA SUBCOMPLEX SUBUNIT 9, MITOCHONDRIAL"/>
    <property type="match status" value="1"/>
</dbReference>
<name>A0A1X6YJF8_9RHOB</name>
<sequence length="331" mass="36273">MPYAKLVTIYGGSGFIGRYIARRMAQLGWRVRVAVRRPNDAIWVRPYGVVGQVEPVFCNIRDDESVRDVMRGADAVVNCVGLLAEVGKNTFEAVQTGGAERVARIATELGVPNLVQISAIGADDSARSAYARTKAAGERAVREAYPNAVILRPSIVFGPEDEFFNRFAGMAKMGPILPVVGAGTRFQPVYVDDVAAAAVKGIRGEAEPGTYELGGPDVNTFRELMVYMLSVIRRRKLIVNIPFWIASMMGGAFGLLQRMSFDLISAPLTADQVANLRRDNVVSGDAKTFADLGIEPMSLEAVVPDYLWRFRPSGQYSDIKESAQYLRDNRN</sequence>
<dbReference type="SUPFAM" id="SSF51735">
    <property type="entry name" value="NAD(P)-binding Rossmann-fold domains"/>
    <property type="match status" value="1"/>
</dbReference>
<dbReference type="EMBL" id="FWFK01000001">
    <property type="protein sequence ID" value="SLN23113.1"/>
    <property type="molecule type" value="Genomic_DNA"/>
</dbReference>
<dbReference type="Gene3D" id="3.40.50.720">
    <property type="entry name" value="NAD(P)-binding Rossmann-like Domain"/>
    <property type="match status" value="1"/>
</dbReference>
<dbReference type="Proteomes" id="UP000193570">
    <property type="component" value="Unassembled WGS sequence"/>
</dbReference>
<dbReference type="GO" id="GO:0044877">
    <property type="term" value="F:protein-containing complex binding"/>
    <property type="evidence" value="ECO:0007669"/>
    <property type="project" value="TreeGrafter"/>
</dbReference>
<accession>A0A1X6YJF8</accession>
<feature type="transmembrane region" description="Helical" evidence="1">
    <location>
        <begin position="237"/>
        <end position="256"/>
    </location>
</feature>
<feature type="domain" description="NAD-dependent epimerase/dehydratase" evidence="2">
    <location>
        <begin position="7"/>
        <end position="214"/>
    </location>
</feature>
<evidence type="ECO:0000313" key="4">
    <source>
        <dbReference type="Proteomes" id="UP000193570"/>
    </source>
</evidence>
<dbReference type="PANTHER" id="PTHR12126">
    <property type="entry name" value="NADH-UBIQUINONE OXIDOREDUCTASE 39 KDA SUBUNIT-RELATED"/>
    <property type="match status" value="1"/>
</dbReference>